<proteinExistence type="predicted"/>
<reference evidence="3 4" key="1">
    <citation type="submission" date="2024-02" db="EMBL/GenBank/DDBJ databases">
        <authorList>
            <person name="Chen Y."/>
            <person name="Shah S."/>
            <person name="Dougan E. K."/>
            <person name="Thang M."/>
            <person name="Chan C."/>
        </authorList>
    </citation>
    <scope>NUCLEOTIDE SEQUENCE [LARGE SCALE GENOMIC DNA]</scope>
</reference>
<feature type="compositionally biased region" description="Low complexity" evidence="1">
    <location>
        <begin position="316"/>
        <end position="327"/>
    </location>
</feature>
<dbReference type="CDD" id="cd00081">
    <property type="entry name" value="Hint"/>
    <property type="match status" value="1"/>
</dbReference>
<sequence length="667" mass="75201">MNSQISSRPRFRVLRRRRKTVLNLLLVSSLLFTTAEAEKTFETQITRCYEGVPSHLGKLVYTARKSPPVHHYAICQDRSPAGETFNHSNFRLLLDHLEHAKKLPERIVLQELITTKFDDFIPRFFLKAPLESKVEYREHETEERMETISEETDLEQGDRNYQRLGCFRIDCEKLEVKRQGVLSEQGEVTSFDITFNPNPAVFDKKLGDGYLWRTIQIECPGVREEQVQWEQTGDGLKVKIEKSTLVDEGAVIPMEGYPLRQQSGRWQKTFEFRDGPFELIEEECSLQYGVLRLILKKSLVNKCGGLRSFQASQVKPAASPLPSSLPSEAGGACQAQNPDAHPSAQESAAMQSGLAADLGNHCLTSTSWILTDEGPRSAVEVAKAKKRLVPRLSGGATVKYARLISGVRQRLIAFFWDGGELRVTADHALLVREHMSCSWRVVEACKVKPRDEVLVYSCGEVLTPSSTPVLNVEEREELEDVIEIEMACPADTVLVCSSPGRPYVVVFGKQPDLRNFDVLLMLLSRQPKELDEALGTSQSLRTCQYLAGDSELQSGAKLYLEPHHVRGVNHLIRHGTLRFSPRGRHIILSASYEEEIRRVVKSLRKKDNVKVTSCRKLVDCIDLYEPSCNERLVTLNTFLAIEPVPSVVETTVSTTDARSATMHQNPR</sequence>
<dbReference type="PROSITE" id="PS50817">
    <property type="entry name" value="INTEIN_N_TER"/>
    <property type="match status" value="1"/>
</dbReference>
<dbReference type="EMBL" id="CAXAMN010011858">
    <property type="protein sequence ID" value="CAK9036406.1"/>
    <property type="molecule type" value="Genomic_DNA"/>
</dbReference>
<evidence type="ECO:0000313" key="4">
    <source>
        <dbReference type="Proteomes" id="UP001642484"/>
    </source>
</evidence>
<evidence type="ECO:0000256" key="2">
    <source>
        <dbReference type="SAM" id="SignalP"/>
    </source>
</evidence>
<dbReference type="InterPro" id="IPR006141">
    <property type="entry name" value="Intein_N"/>
</dbReference>
<feature type="chain" id="PRO_5045548181" evidence="2">
    <location>
        <begin position="38"/>
        <end position="667"/>
    </location>
</feature>
<keyword evidence="2" id="KW-0732">Signal</keyword>
<keyword evidence="4" id="KW-1185">Reference proteome</keyword>
<dbReference type="InterPro" id="IPR036844">
    <property type="entry name" value="Hint_dom_sf"/>
</dbReference>
<name>A0ABP0LB72_9DINO</name>
<dbReference type="SUPFAM" id="SSF51294">
    <property type="entry name" value="Hedgehog/intein (Hint) domain"/>
    <property type="match status" value="1"/>
</dbReference>
<dbReference type="CDD" id="cd00298">
    <property type="entry name" value="ACD_sHsps_p23-like"/>
    <property type="match status" value="1"/>
</dbReference>
<dbReference type="Proteomes" id="UP001642484">
    <property type="component" value="Unassembled WGS sequence"/>
</dbReference>
<evidence type="ECO:0000256" key="1">
    <source>
        <dbReference type="SAM" id="MobiDB-lite"/>
    </source>
</evidence>
<accession>A0ABP0LB72</accession>
<evidence type="ECO:0000313" key="3">
    <source>
        <dbReference type="EMBL" id="CAK9036406.1"/>
    </source>
</evidence>
<feature type="region of interest" description="Disordered" evidence="1">
    <location>
        <begin position="316"/>
        <end position="350"/>
    </location>
</feature>
<comment type="caution">
    <text evidence="3">The sequence shown here is derived from an EMBL/GenBank/DDBJ whole genome shotgun (WGS) entry which is preliminary data.</text>
</comment>
<organism evidence="3 4">
    <name type="scientific">Durusdinium trenchii</name>
    <dbReference type="NCBI Taxonomy" id="1381693"/>
    <lineage>
        <taxon>Eukaryota</taxon>
        <taxon>Sar</taxon>
        <taxon>Alveolata</taxon>
        <taxon>Dinophyceae</taxon>
        <taxon>Suessiales</taxon>
        <taxon>Symbiodiniaceae</taxon>
        <taxon>Durusdinium</taxon>
    </lineage>
</organism>
<feature type="signal peptide" evidence="2">
    <location>
        <begin position="1"/>
        <end position="37"/>
    </location>
</feature>
<gene>
    <name evidence="3" type="ORF">CCMP2556_LOCUS20269</name>
</gene>
<protein>
    <submittedName>
        <fullName evidence="3">Uncharacterized protein</fullName>
    </submittedName>
</protein>